<accession>E7GES6</accession>
<dbReference type="AlphaFoldDB" id="E7GES6"/>
<dbReference type="STRING" id="100884.GCA_000269565_03773"/>
<dbReference type="Proteomes" id="UP000003157">
    <property type="component" value="Unassembled WGS sequence"/>
</dbReference>
<dbReference type="EMBL" id="ADKX01000046">
    <property type="protein sequence ID" value="EFW03527.1"/>
    <property type="molecule type" value="Genomic_DNA"/>
</dbReference>
<reference evidence="1 2" key="1">
    <citation type="submission" date="2010-12" db="EMBL/GenBank/DDBJ databases">
        <title>The Genome Sequence of Coprobacillus sp. strain 29_1.</title>
        <authorList>
            <consortium name="The Broad Institute Genome Sequencing Platform"/>
            <person name="Earl A."/>
            <person name="Ward D."/>
            <person name="Feldgarden M."/>
            <person name="Gevers D."/>
            <person name="Daigneault M."/>
            <person name="Sibley C.D."/>
            <person name="White A."/>
            <person name="Strauss J."/>
            <person name="Allen-Vercoe E."/>
            <person name="Young S.K."/>
            <person name="Zeng Q."/>
            <person name="Gargeya S."/>
            <person name="Fitzgerald M."/>
            <person name="Haas B."/>
            <person name="Abouelleil A."/>
            <person name="Alvarado L."/>
            <person name="Arachchi H.M."/>
            <person name="Berlin A."/>
            <person name="Brown A."/>
            <person name="Chapman S.B."/>
            <person name="Chen Z."/>
            <person name="Dunbar C."/>
            <person name="Freedman E."/>
            <person name="Gearin G."/>
            <person name="Gellesch M."/>
            <person name="Goldberg J."/>
            <person name="Griggs A."/>
            <person name="Gujja S."/>
            <person name="Heilman E."/>
            <person name="Heiman D."/>
            <person name="Howarth C."/>
            <person name="Larson L."/>
            <person name="Lui A."/>
            <person name="MacDonald P.J.P."/>
            <person name="Mehta T."/>
            <person name="Montmayeur A."/>
            <person name="Murphy C."/>
            <person name="Neiman D."/>
            <person name="Pearson M."/>
            <person name="Priest M."/>
            <person name="Roberts A."/>
            <person name="Saif S."/>
            <person name="Shea T."/>
            <person name="Shenoy N."/>
            <person name="Sisk P."/>
            <person name="Stolte C."/>
            <person name="Sykes S."/>
            <person name="White J."/>
            <person name="Yandava C."/>
            <person name="Nusbaum C."/>
            <person name="Birren B."/>
        </authorList>
    </citation>
    <scope>NUCLEOTIDE SEQUENCE [LARGE SCALE GENOMIC DNA]</scope>
    <source>
        <strain evidence="1 2">29_1</strain>
    </source>
</reference>
<evidence type="ECO:0000313" key="1">
    <source>
        <dbReference type="EMBL" id="EFW03527.1"/>
    </source>
</evidence>
<sequence length="439" mass="52012">MTIYNHVIEVNLKGKDVEYERNLNPRYTKHKDEIYKDDSRYNLICNKANKNFSRLMQIVNNANKDFIGDSQYIVFHKALVESIRSWLDSFLAFSSHLKYGKLEDDIVEFKKIFPSIDKEWLVIDGNSYFSTIHQIYLTERSIKKESETLDVKYWARFYAQKSSKGKGYTKDILYPSGYERDIQMLQLLSLALEKNTYSWDNEDIKLFYQRLNRLLFAIVCKQGFSLTANDLFVTMQAIKYLILPHKKPILFQQSKRMDFMTFVSLFKNENEDSYSQLQDTTYNIKIFRTIIEGIITKNSNHLNLDYVLDCLNEVFKAMVNYQNLSLELLKDTEGQSARDRLTKIDTLCKQKLRENHTLKDEIVNEQLPVYLVRIKLHELVSMMVETYKDYLSHNIQVMIQKNPNLMKNIHSIYNIGNIQQQMTIEEFTIIFMDSIKINN</sequence>
<organism evidence="1 2">
    <name type="scientific">Coprobacillus cateniformis</name>
    <dbReference type="NCBI Taxonomy" id="100884"/>
    <lineage>
        <taxon>Bacteria</taxon>
        <taxon>Bacillati</taxon>
        <taxon>Bacillota</taxon>
        <taxon>Erysipelotrichia</taxon>
        <taxon>Erysipelotrichales</taxon>
        <taxon>Coprobacillaceae</taxon>
        <taxon>Coprobacillus</taxon>
    </lineage>
</organism>
<protein>
    <submittedName>
        <fullName evidence="1">Uncharacterized protein</fullName>
    </submittedName>
</protein>
<keyword evidence="2" id="KW-1185">Reference proteome</keyword>
<comment type="caution">
    <text evidence="1">The sequence shown here is derived from an EMBL/GenBank/DDBJ whole genome shotgun (WGS) entry which is preliminary data.</text>
</comment>
<gene>
    <name evidence="1" type="ORF">HMPREF9488_03218</name>
</gene>
<proteinExistence type="predicted"/>
<name>E7GES6_9FIRM</name>
<evidence type="ECO:0000313" key="2">
    <source>
        <dbReference type="Proteomes" id="UP000003157"/>
    </source>
</evidence>
<dbReference type="HOGENOM" id="CLU_623631_0_0_9"/>